<dbReference type="RefSeq" id="WP_119531094.1">
    <property type="nucleotide sequence ID" value="NZ_JBHSSP010000009.1"/>
</dbReference>
<evidence type="ECO:0000313" key="1">
    <source>
        <dbReference type="EMBL" id="RIY38670.1"/>
    </source>
</evidence>
<dbReference type="EMBL" id="NRJG01000058">
    <property type="protein sequence ID" value="RIY38670.1"/>
    <property type="molecule type" value="Genomic_DNA"/>
</dbReference>
<comment type="caution">
    <text evidence="1">The sequence shown here is derived from an EMBL/GenBank/DDBJ whole genome shotgun (WGS) entry which is preliminary data.</text>
</comment>
<keyword evidence="2" id="KW-1185">Reference proteome</keyword>
<sequence length="448" mass="50756">MSSSKNRNLILSIHIDSSDINLAAGYVDKEKVNLLALKKGHLAGINFGNIINKELFTNSVINNLQDFIDNHLRVYSESTAKNLGLKTVDGKLVIKKVAYNIIVSEVRKLDTIQTHLVKQILKDNFFAKDVVLSAENIFECTADTATTTLLVDDDNANKPYMININLCYNSAWINFITNTSETSVYSRSIEKGFKEIVTSINASPRIKSPLSSEQVYNGLKGYRFLVNRASVDFKISLFRAHFYLSEIENAIVLRLQELFHLCYDKFKELDRNGLRFKADFLDKVQINFMGYGSDLLDVDAVAALVFSERLADEQTYLKSEKEKNAKITSNHSQVGETLDLTTGMHYYQNSYLPSVNVRAKELIYFTHDAQITFAHHSLKVQAVANPIVDVCFSFSQMMAPQSVSSYREYINNLDQFATSLGLIYNYHLAQPKPVKKGLIDYLLNLLKL</sequence>
<name>A0A3A1YNY7_9GAMM</name>
<dbReference type="OrthoDB" id="5668628at2"/>
<protein>
    <submittedName>
        <fullName evidence="1">Uncharacterized protein</fullName>
    </submittedName>
</protein>
<proteinExistence type="predicted"/>
<gene>
    <name evidence="1" type="ORF">CKF58_03695</name>
</gene>
<accession>A0A3A1YNY7</accession>
<reference evidence="1 2" key="1">
    <citation type="submission" date="2017-08" db="EMBL/GenBank/DDBJ databases">
        <title>Reclassification of Bisgaard taxon 37 and 44.</title>
        <authorList>
            <person name="Christensen H."/>
        </authorList>
    </citation>
    <scope>NUCLEOTIDE SEQUENCE [LARGE SCALE GENOMIC DNA]</scope>
    <source>
        <strain evidence="1 2">111</strain>
    </source>
</reference>
<dbReference type="AlphaFoldDB" id="A0A3A1YNY7"/>
<organism evidence="1 2">
    <name type="scientific">Psittacicella hinzii</name>
    <dbReference type="NCBI Taxonomy" id="2028575"/>
    <lineage>
        <taxon>Bacteria</taxon>
        <taxon>Pseudomonadati</taxon>
        <taxon>Pseudomonadota</taxon>
        <taxon>Gammaproteobacteria</taxon>
        <taxon>Pasteurellales</taxon>
        <taxon>Psittacicellaceae</taxon>
        <taxon>Psittacicella</taxon>
    </lineage>
</organism>
<evidence type="ECO:0000313" key="2">
    <source>
        <dbReference type="Proteomes" id="UP000265916"/>
    </source>
</evidence>
<dbReference type="Proteomes" id="UP000265916">
    <property type="component" value="Unassembled WGS sequence"/>
</dbReference>